<dbReference type="GO" id="GO:0006355">
    <property type="term" value="P:regulation of DNA-templated transcription"/>
    <property type="evidence" value="ECO:0007669"/>
    <property type="project" value="InterPro"/>
</dbReference>
<keyword evidence="3" id="KW-0805">Transcription regulation</keyword>
<dbReference type="GO" id="GO:0000976">
    <property type="term" value="F:transcription cis-regulatory region binding"/>
    <property type="evidence" value="ECO:0007669"/>
    <property type="project" value="TreeGrafter"/>
</dbReference>
<dbReference type="SUPFAM" id="SSF52172">
    <property type="entry name" value="CheY-like"/>
    <property type="match status" value="1"/>
</dbReference>
<dbReference type="SMART" id="SM00448">
    <property type="entry name" value="REC"/>
    <property type="match status" value="1"/>
</dbReference>
<dbReference type="InterPro" id="IPR001789">
    <property type="entry name" value="Sig_transdc_resp-reg_receiver"/>
</dbReference>
<dbReference type="InterPro" id="IPR011006">
    <property type="entry name" value="CheY-like_superfamily"/>
</dbReference>
<dbReference type="GO" id="GO:0005829">
    <property type="term" value="C:cytosol"/>
    <property type="evidence" value="ECO:0007669"/>
    <property type="project" value="TreeGrafter"/>
</dbReference>
<accession>A0A644XTF0</accession>
<feature type="domain" description="Response regulatory" evidence="6">
    <location>
        <begin position="13"/>
        <end position="128"/>
    </location>
</feature>
<dbReference type="SMART" id="SM00862">
    <property type="entry name" value="Trans_reg_C"/>
    <property type="match status" value="1"/>
</dbReference>
<evidence type="ECO:0000259" key="6">
    <source>
        <dbReference type="PROSITE" id="PS50110"/>
    </source>
</evidence>
<proteinExistence type="predicted"/>
<feature type="domain" description="OmpR/PhoB-type" evidence="7">
    <location>
        <begin position="140"/>
        <end position="239"/>
    </location>
</feature>
<organism evidence="8">
    <name type="scientific">bioreactor metagenome</name>
    <dbReference type="NCBI Taxonomy" id="1076179"/>
    <lineage>
        <taxon>unclassified sequences</taxon>
        <taxon>metagenomes</taxon>
        <taxon>ecological metagenomes</taxon>
    </lineage>
</organism>
<dbReference type="PANTHER" id="PTHR48111:SF1">
    <property type="entry name" value="TWO-COMPONENT RESPONSE REGULATOR ORR33"/>
    <property type="match status" value="1"/>
</dbReference>
<dbReference type="Gene3D" id="3.40.50.2300">
    <property type="match status" value="1"/>
</dbReference>
<dbReference type="EMBL" id="VSSQ01003163">
    <property type="protein sequence ID" value="MPM19369.1"/>
    <property type="molecule type" value="Genomic_DNA"/>
</dbReference>
<dbReference type="PROSITE" id="PS50110">
    <property type="entry name" value="RESPONSE_REGULATORY"/>
    <property type="match status" value="1"/>
</dbReference>
<dbReference type="Pfam" id="PF00072">
    <property type="entry name" value="Response_reg"/>
    <property type="match status" value="1"/>
</dbReference>
<evidence type="ECO:0000256" key="1">
    <source>
        <dbReference type="ARBA" id="ARBA00022553"/>
    </source>
</evidence>
<dbReference type="SUPFAM" id="SSF46894">
    <property type="entry name" value="C-terminal effector domain of the bipartite response regulators"/>
    <property type="match status" value="1"/>
</dbReference>
<keyword evidence="5" id="KW-0804">Transcription</keyword>
<dbReference type="InterPro" id="IPR016032">
    <property type="entry name" value="Sig_transdc_resp-reg_C-effctor"/>
</dbReference>
<keyword evidence="1" id="KW-0597">Phosphoprotein</keyword>
<evidence type="ECO:0000256" key="5">
    <source>
        <dbReference type="ARBA" id="ARBA00023163"/>
    </source>
</evidence>
<dbReference type="PROSITE" id="PS51755">
    <property type="entry name" value="OMPR_PHOB"/>
    <property type="match status" value="1"/>
</dbReference>
<dbReference type="AlphaFoldDB" id="A0A644XTF0"/>
<keyword evidence="2" id="KW-0902">Two-component regulatory system</keyword>
<dbReference type="GO" id="GO:0000156">
    <property type="term" value="F:phosphorelay response regulator activity"/>
    <property type="evidence" value="ECO:0007669"/>
    <property type="project" value="TreeGrafter"/>
</dbReference>
<name>A0A644XTF0_9ZZZZ</name>
<dbReference type="InterPro" id="IPR036388">
    <property type="entry name" value="WH-like_DNA-bd_sf"/>
</dbReference>
<evidence type="ECO:0000256" key="3">
    <source>
        <dbReference type="ARBA" id="ARBA00023015"/>
    </source>
</evidence>
<protein>
    <submittedName>
        <fullName evidence="8">Transcriptional regulatory protein CreB</fullName>
    </submittedName>
</protein>
<evidence type="ECO:0000313" key="8">
    <source>
        <dbReference type="EMBL" id="MPM19369.1"/>
    </source>
</evidence>
<dbReference type="Pfam" id="PF00486">
    <property type="entry name" value="Trans_reg_C"/>
    <property type="match status" value="1"/>
</dbReference>
<dbReference type="PANTHER" id="PTHR48111">
    <property type="entry name" value="REGULATOR OF RPOS"/>
    <property type="match status" value="1"/>
</dbReference>
<evidence type="ECO:0000256" key="4">
    <source>
        <dbReference type="ARBA" id="ARBA00023125"/>
    </source>
</evidence>
<comment type="caution">
    <text evidence="8">The sequence shown here is derived from an EMBL/GenBank/DDBJ whole genome shotgun (WGS) entry which is preliminary data.</text>
</comment>
<dbReference type="GO" id="GO:0032993">
    <property type="term" value="C:protein-DNA complex"/>
    <property type="evidence" value="ECO:0007669"/>
    <property type="project" value="TreeGrafter"/>
</dbReference>
<reference evidence="8" key="1">
    <citation type="submission" date="2019-08" db="EMBL/GenBank/DDBJ databases">
        <authorList>
            <person name="Kucharzyk K."/>
            <person name="Murdoch R.W."/>
            <person name="Higgins S."/>
            <person name="Loffler F."/>
        </authorList>
    </citation>
    <scope>NUCLEOTIDE SEQUENCE</scope>
</reference>
<sequence length="242" mass="27662">MYKLMNMKKYKIKVLLVDDDVLLGNAITRELDERGYEITFLNSVYGVDEAIHRLSPDVLVLDVEIGKENGIALAYDLYAGNPSLPILFISSHHEEKLKEESLLFAGAVAYLDKPFSVNLLSAHIDRFAHKRIGISPANNKLLQKVGNGLLDLKNRALLTESGNIKELRPMEFNILKKLVAHFADFVSREDIFYAAWEGQSDYYNDQSLNNYIRRLRILLEENTDLEIHTSRGMGYKLNERSN</sequence>
<dbReference type="CDD" id="cd00383">
    <property type="entry name" value="trans_reg_C"/>
    <property type="match status" value="1"/>
</dbReference>
<gene>
    <name evidence="8" type="primary">creB_2</name>
    <name evidence="8" type="ORF">SDC9_65792</name>
</gene>
<dbReference type="Gene3D" id="1.10.10.10">
    <property type="entry name" value="Winged helix-like DNA-binding domain superfamily/Winged helix DNA-binding domain"/>
    <property type="match status" value="1"/>
</dbReference>
<dbReference type="InterPro" id="IPR039420">
    <property type="entry name" value="WalR-like"/>
</dbReference>
<dbReference type="InterPro" id="IPR001867">
    <property type="entry name" value="OmpR/PhoB-type_DNA-bd"/>
</dbReference>
<keyword evidence="4" id="KW-0238">DNA-binding</keyword>
<evidence type="ECO:0000256" key="2">
    <source>
        <dbReference type="ARBA" id="ARBA00023012"/>
    </source>
</evidence>
<evidence type="ECO:0000259" key="7">
    <source>
        <dbReference type="PROSITE" id="PS51755"/>
    </source>
</evidence>